<dbReference type="KEGG" id="cmm:NC80_00865"/>
<name>A0A069ZRC7_CHLMR</name>
<accession>A0A069ZRC7</accession>
<dbReference type="RefSeq" id="WP_010229701.1">
    <property type="nucleotide sequence ID" value="NZ_CP007217.1"/>
</dbReference>
<keyword evidence="1" id="KW-0812">Transmembrane</keyword>
<dbReference type="KEGG" id="cmg:NC81_00880"/>
<organism evidence="2 3">
    <name type="scientific">Chlamydia muridarum</name>
    <dbReference type="NCBI Taxonomy" id="83560"/>
    <lineage>
        <taxon>Bacteria</taxon>
        <taxon>Pseudomonadati</taxon>
        <taxon>Chlamydiota</taxon>
        <taxon>Chlamydiia</taxon>
        <taxon>Chlamydiales</taxon>
        <taxon>Chlamydiaceae</taxon>
        <taxon>Chlamydia/Chlamydophila group</taxon>
        <taxon>Chlamydia</taxon>
    </lineage>
</organism>
<sequence length="166" mass="18992">MNSGMFPFTFFLLYICLGMLTAYLATKKNRNPIGWFLSGMFFGIFAIIFLLLLPPLSSTQNNSSMEQKDSEDFFLQNALEDSEIISIPADTIHQVPIDTEKWFYLSKDRTNVGPLSIVQLIAFLEDCKDSPEKGVDPLELWVWKKGMSNWERVKNVPKLLGTIKDE</sequence>
<evidence type="ECO:0000313" key="3">
    <source>
        <dbReference type="Proteomes" id="UP000260363"/>
    </source>
</evidence>
<keyword evidence="1" id="KW-0472">Membrane</keyword>
<proteinExistence type="predicted"/>
<dbReference type="GeneID" id="1246296"/>
<feature type="transmembrane region" description="Helical" evidence="1">
    <location>
        <begin position="33"/>
        <end position="53"/>
    </location>
</feature>
<keyword evidence="1" id="KW-1133">Transmembrane helix</keyword>
<evidence type="ECO:0008006" key="4">
    <source>
        <dbReference type="Google" id="ProtNLM"/>
    </source>
</evidence>
<evidence type="ECO:0000256" key="1">
    <source>
        <dbReference type="SAM" id="Phobius"/>
    </source>
</evidence>
<dbReference type="EMBL" id="CP007217">
    <property type="protein sequence ID" value="AJR10264.1"/>
    <property type="molecule type" value="Genomic_DNA"/>
</dbReference>
<evidence type="ECO:0000313" key="2">
    <source>
        <dbReference type="EMBL" id="AJR10264.1"/>
    </source>
</evidence>
<dbReference type="AlphaFoldDB" id="A0A069ZRC7"/>
<dbReference type="PATRIC" id="fig|83560.10.peg.170"/>
<dbReference type="OMA" id="WFYLNKE"/>
<reference evidence="2 3" key="1">
    <citation type="submission" date="2014-02" db="EMBL/GenBank/DDBJ databases">
        <authorList>
            <person name="Chen C."/>
            <person name="Conrad T.A."/>
            <person name="Zhou Z."/>
            <person name="Lai Z."/>
            <person name="Zhong G."/>
        </authorList>
    </citation>
    <scope>NUCLEOTIDE SEQUENCE [LARGE SCALE GENOMIC DNA]</scope>
    <source>
        <strain evidence="2 3">Nigg3-28</strain>
    </source>
</reference>
<dbReference type="Proteomes" id="UP000260363">
    <property type="component" value="Chromosome"/>
</dbReference>
<protein>
    <recommendedName>
        <fullName evidence="4">GYF domain-containing protein</fullName>
    </recommendedName>
</protein>
<gene>
    <name evidence="2" type="ORF">BD36_00935</name>
</gene>
<dbReference type="KEGG" id="cmx:DNC_00880"/>
<feature type="transmembrane region" description="Helical" evidence="1">
    <location>
        <begin position="6"/>
        <end position="26"/>
    </location>
</feature>